<feature type="region of interest" description="Disordered" evidence="2">
    <location>
        <begin position="765"/>
        <end position="832"/>
    </location>
</feature>
<name>A0A8T0D6U0_9TREM</name>
<feature type="compositionally biased region" description="Basic and acidic residues" evidence="2">
    <location>
        <begin position="765"/>
        <end position="774"/>
    </location>
</feature>
<dbReference type="CDD" id="cd00201">
    <property type="entry name" value="WW"/>
    <property type="match status" value="2"/>
</dbReference>
<dbReference type="PROSITE" id="PS51676">
    <property type="entry name" value="FF"/>
    <property type="match status" value="4"/>
</dbReference>
<feature type="region of interest" description="Disordered" evidence="2">
    <location>
        <begin position="169"/>
        <end position="405"/>
    </location>
</feature>
<feature type="domain" description="FF" evidence="4">
    <location>
        <begin position="863"/>
        <end position="918"/>
    </location>
</feature>
<feature type="compositionally biased region" description="Polar residues" evidence="2">
    <location>
        <begin position="667"/>
        <end position="676"/>
    </location>
</feature>
<feature type="region of interest" description="Disordered" evidence="2">
    <location>
        <begin position="1176"/>
        <end position="1211"/>
    </location>
</feature>
<protein>
    <recommendedName>
        <fullName evidence="7">Transcription elongation regulator 1</fullName>
    </recommendedName>
</protein>
<proteinExistence type="predicted"/>
<dbReference type="PANTHER" id="PTHR15377:SF3">
    <property type="entry name" value="WW DOMAIN-CONTAINING PROTEIN"/>
    <property type="match status" value="1"/>
</dbReference>
<dbReference type="SMART" id="SM00441">
    <property type="entry name" value="FF"/>
    <property type="match status" value="4"/>
</dbReference>
<feature type="compositionally biased region" description="Low complexity" evidence="2">
    <location>
        <begin position="380"/>
        <end position="396"/>
    </location>
</feature>
<feature type="compositionally biased region" description="Low complexity" evidence="2">
    <location>
        <begin position="200"/>
        <end position="219"/>
    </location>
</feature>
<dbReference type="Pfam" id="PF23517">
    <property type="entry name" value="WW_TCERG1"/>
    <property type="match status" value="1"/>
</dbReference>
<feature type="region of interest" description="Disordered" evidence="2">
    <location>
        <begin position="664"/>
        <end position="694"/>
    </location>
</feature>
<feature type="compositionally biased region" description="Basic and acidic residues" evidence="2">
    <location>
        <begin position="709"/>
        <end position="719"/>
    </location>
</feature>
<keyword evidence="6" id="KW-1185">Reference proteome</keyword>
<feature type="compositionally biased region" description="Polar residues" evidence="2">
    <location>
        <begin position="169"/>
        <end position="181"/>
    </location>
</feature>
<feature type="region of interest" description="Disordered" evidence="2">
    <location>
        <begin position="1057"/>
        <end position="1111"/>
    </location>
</feature>
<feature type="domain" description="FF" evidence="4">
    <location>
        <begin position="998"/>
        <end position="1053"/>
    </location>
</feature>
<dbReference type="InterPro" id="IPR045148">
    <property type="entry name" value="TCRG1-like"/>
</dbReference>
<feature type="compositionally biased region" description="Pro residues" evidence="2">
    <location>
        <begin position="330"/>
        <end position="360"/>
    </location>
</feature>
<evidence type="ECO:0000259" key="3">
    <source>
        <dbReference type="PROSITE" id="PS50020"/>
    </source>
</evidence>
<feature type="compositionally biased region" description="Polar residues" evidence="2">
    <location>
        <begin position="19"/>
        <end position="31"/>
    </location>
</feature>
<evidence type="ECO:0000256" key="2">
    <source>
        <dbReference type="SAM" id="MobiDB-lite"/>
    </source>
</evidence>
<feature type="domain" description="WW" evidence="3">
    <location>
        <begin position="592"/>
        <end position="625"/>
    </location>
</feature>
<dbReference type="OrthoDB" id="63972at2759"/>
<dbReference type="PANTHER" id="PTHR15377">
    <property type="entry name" value="TRANSCRIPTION ELONGATION REGULATOR 1"/>
    <property type="match status" value="1"/>
</dbReference>
<dbReference type="InterPro" id="IPR001202">
    <property type="entry name" value="WW_dom"/>
</dbReference>
<evidence type="ECO:0000313" key="6">
    <source>
        <dbReference type="Proteomes" id="UP000699462"/>
    </source>
</evidence>
<dbReference type="GO" id="GO:0005634">
    <property type="term" value="C:nucleus"/>
    <property type="evidence" value="ECO:0007669"/>
    <property type="project" value="TreeGrafter"/>
</dbReference>
<evidence type="ECO:0000259" key="4">
    <source>
        <dbReference type="PROSITE" id="PS51676"/>
    </source>
</evidence>
<feature type="compositionally biased region" description="Polar residues" evidence="2">
    <location>
        <begin position="278"/>
        <end position="301"/>
    </location>
</feature>
<dbReference type="Pfam" id="PF01846">
    <property type="entry name" value="FF"/>
    <property type="match status" value="4"/>
</dbReference>
<dbReference type="SMART" id="SM00456">
    <property type="entry name" value="WW"/>
    <property type="match status" value="3"/>
</dbReference>
<feature type="region of interest" description="Disordered" evidence="2">
    <location>
        <begin position="709"/>
        <end position="728"/>
    </location>
</feature>
<feature type="domain" description="FF" evidence="4">
    <location>
        <begin position="930"/>
        <end position="985"/>
    </location>
</feature>
<gene>
    <name evidence="5" type="ORF">P879_10734</name>
</gene>
<accession>A0A8T0D6U0</accession>
<feature type="compositionally biased region" description="Low complexity" evidence="2">
    <location>
        <begin position="578"/>
        <end position="592"/>
    </location>
</feature>
<dbReference type="SUPFAM" id="SSF81698">
    <property type="entry name" value="FF domain"/>
    <property type="match status" value="4"/>
</dbReference>
<evidence type="ECO:0000313" key="5">
    <source>
        <dbReference type="EMBL" id="KAF8563555.1"/>
    </source>
</evidence>
<dbReference type="EMBL" id="JTDF01011488">
    <property type="protein sequence ID" value="KAF8563555.1"/>
    <property type="molecule type" value="Genomic_DNA"/>
</dbReference>
<dbReference type="GO" id="GO:0003712">
    <property type="term" value="F:transcription coregulator activity"/>
    <property type="evidence" value="ECO:0007669"/>
    <property type="project" value="TreeGrafter"/>
</dbReference>
<dbReference type="FunFam" id="2.20.70.10:FF:000049">
    <property type="entry name" value="Transcription elongation regulator 1-like"/>
    <property type="match status" value="1"/>
</dbReference>
<dbReference type="GO" id="GO:0070063">
    <property type="term" value="F:RNA polymerase binding"/>
    <property type="evidence" value="ECO:0007669"/>
    <property type="project" value="InterPro"/>
</dbReference>
<evidence type="ECO:0008006" key="7">
    <source>
        <dbReference type="Google" id="ProtNLM"/>
    </source>
</evidence>
<dbReference type="SUPFAM" id="SSF51045">
    <property type="entry name" value="WW domain"/>
    <property type="match status" value="3"/>
</dbReference>
<dbReference type="FunFam" id="1.10.10.440:FF:000001">
    <property type="entry name" value="Transcription elongation regulator 1 like"/>
    <property type="match status" value="1"/>
</dbReference>
<dbReference type="InterPro" id="IPR002713">
    <property type="entry name" value="FF_domain"/>
</dbReference>
<evidence type="ECO:0000256" key="1">
    <source>
        <dbReference type="ARBA" id="ARBA00022737"/>
    </source>
</evidence>
<reference evidence="5 6" key="1">
    <citation type="submission" date="2019-07" db="EMBL/GenBank/DDBJ databases">
        <title>Annotation for the trematode Paragonimus westermani.</title>
        <authorList>
            <person name="Choi Y.-J."/>
        </authorList>
    </citation>
    <scope>NUCLEOTIDE SEQUENCE [LARGE SCALE GENOMIC DNA]</scope>
    <source>
        <strain evidence="5">180907_Pwestermani</strain>
    </source>
</reference>
<feature type="compositionally biased region" description="Basic and acidic residues" evidence="2">
    <location>
        <begin position="677"/>
        <end position="694"/>
    </location>
</feature>
<feature type="compositionally biased region" description="Basic and acidic residues" evidence="2">
    <location>
        <begin position="811"/>
        <end position="820"/>
    </location>
</feature>
<dbReference type="Gene3D" id="2.20.70.10">
    <property type="match status" value="3"/>
</dbReference>
<feature type="compositionally biased region" description="Basic and acidic residues" evidence="2">
    <location>
        <begin position="40"/>
        <end position="53"/>
    </location>
</feature>
<dbReference type="AlphaFoldDB" id="A0A8T0D6U0"/>
<feature type="domain" description="FF" evidence="4">
    <location>
        <begin position="1105"/>
        <end position="1164"/>
    </location>
</feature>
<dbReference type="PROSITE" id="PS50020">
    <property type="entry name" value="WW_DOMAIN_2"/>
    <property type="match status" value="3"/>
</dbReference>
<feature type="compositionally biased region" description="Pro residues" evidence="2">
    <location>
        <begin position="187"/>
        <end position="196"/>
    </location>
</feature>
<dbReference type="InterPro" id="IPR036020">
    <property type="entry name" value="WW_dom_sf"/>
</dbReference>
<dbReference type="PROSITE" id="PS01159">
    <property type="entry name" value="WW_DOMAIN_1"/>
    <property type="match status" value="2"/>
</dbReference>
<comment type="caution">
    <text evidence="5">The sequence shown here is derived from an EMBL/GenBank/DDBJ whole genome shotgun (WGS) entry which is preliminary data.</text>
</comment>
<organism evidence="5 6">
    <name type="scientific">Paragonimus westermani</name>
    <dbReference type="NCBI Taxonomy" id="34504"/>
    <lineage>
        <taxon>Eukaryota</taxon>
        <taxon>Metazoa</taxon>
        <taxon>Spiralia</taxon>
        <taxon>Lophotrochozoa</taxon>
        <taxon>Platyhelminthes</taxon>
        <taxon>Trematoda</taxon>
        <taxon>Digenea</taxon>
        <taxon>Plagiorchiida</taxon>
        <taxon>Troglotremata</taxon>
        <taxon>Troglotrematidae</taxon>
        <taxon>Paragonimus</taxon>
    </lineage>
</organism>
<dbReference type="Gene3D" id="1.10.10.440">
    <property type="entry name" value="FF domain"/>
    <property type="match status" value="4"/>
</dbReference>
<dbReference type="InterPro" id="IPR057565">
    <property type="entry name" value="WW_TCRG1_3rd"/>
</dbReference>
<feature type="region of interest" description="Disordered" evidence="2">
    <location>
        <begin position="571"/>
        <end position="592"/>
    </location>
</feature>
<keyword evidence="1" id="KW-0677">Repeat</keyword>
<dbReference type="Pfam" id="PF00397">
    <property type="entry name" value="WW"/>
    <property type="match status" value="2"/>
</dbReference>
<dbReference type="InterPro" id="IPR036517">
    <property type="entry name" value="FF_domain_sf"/>
</dbReference>
<dbReference type="Proteomes" id="UP000699462">
    <property type="component" value="Unassembled WGS sequence"/>
</dbReference>
<sequence>MSAEDDGSGAIEQECAAESNFQNNEVSFNQDESFEPDDSQFDKEDSFKPDERLQMVPASRPMRPMRHQGPHMQFRPGPGSRPPYSLGFRGPRVPLHMTGNPHGMPFMRPGMGPNRSGPPFDGYGPPMGMPRGPPPRHPHFQPRYPSMMENHTEEEMEDPMQSYNEMNTNEFDGQPPNSGAYQNMPPNMRPRGPPPQYMMGPHGAPPASSAPGGPFTGPGQPYNGPPFGGSGPAISTTGGPPFSAPGPAYNAPTSGRSFTGPPGPPFSGPHAPVHCGPQGSSFTGPCGPPSNSGMAMPSSQDFGGPNPTHSFNGPPFPGPPFSNMSRLPFSAPPPSMPPSGAPPSGPPSVPPTGPPMPPTGPTVQQNLNVGQPQPGPPADVPSSVSQFSPSQSFGVPSAPPLTTSSTAITVTSNSTLPPMCPPPVPHPPVTSMSPGFGFHSSMPMPEVMPFAVPPGFPTPPGGVSRPMVGQPPMPHQPLGPAPTAPFHMMPPPVSTMPMIPPSIPPFRPPMPFMPPMPMGVAQHNLSQKTDDIWVENLTAEGKSYYYNMRTRETRWDRPDGVAVVRQGEVEGAPKPANTTTSVPVTVGSSSKPPEVAVWSEYHNPEGKAYYYNTKTGETTWEKPKVLLEWGEQQEKVTNVQNTPEQPSAPVATITVKSEAPVVKAKSSEPSVTTAETSELKPSLEVKEDSTKKVSTEKTAEAPVFVAEKKEEVKTPKDNSRPVSSTAVPGTPWCVVWTGDDRAFFFNPSQRLSVWEKPEELKGRVDVDRLLEKQPTKSNVSDGEKSTDEQVNQVTGESAPKKPRMDDDDERVVESQKDSEILKNGTANEADAELDKTAPLDKIPVGMEAAREAEERAARERAVQPLEVRVRRFREMLVEMQVSAFSTWEKELHKIVFDPRYLLLASKERKQTFEAYVKERAEEERREKKNKMKERKEKFVELLHEAGLTSTSSFNEFSAKYAKDERFKGIEKSRERETLFQDMLAEVRKREKDEKHREKEKTKADFLNLLKEQKYLSRHSHWGDIKRRIDTDPRYKAVDSSSRREDWFRDFIRKLEETPPAREDSGSRKEREKKERQEASIREREREVKEALSTSLKERDKEREQQLHSEQEQNFRTLLTELVRDPNITWKETKKILRKDARWELISDVLQRSERDDIFKEHLSTLSKKSRDVKLVTDNDARDRRHSLADADDRVDEVDKKVKSSSKDSSRR</sequence>
<feature type="domain" description="WW" evidence="3">
    <location>
        <begin position="730"/>
        <end position="759"/>
    </location>
</feature>
<feature type="domain" description="WW" evidence="3">
    <location>
        <begin position="533"/>
        <end position="560"/>
    </location>
</feature>
<feature type="region of interest" description="Disordered" evidence="2">
    <location>
        <begin position="1"/>
        <end position="84"/>
    </location>
</feature>